<comment type="caution">
    <text evidence="1">The sequence shown here is derived from an EMBL/GenBank/DDBJ whole genome shotgun (WGS) entry which is preliminary data.</text>
</comment>
<evidence type="ECO:0000313" key="1">
    <source>
        <dbReference type="EMBL" id="KAK4182108.1"/>
    </source>
</evidence>
<dbReference type="Proteomes" id="UP001302126">
    <property type="component" value="Unassembled WGS sequence"/>
</dbReference>
<gene>
    <name evidence="1" type="ORF">QBC35DRAFT_207637</name>
</gene>
<accession>A0AAN7ACF1</accession>
<proteinExistence type="predicted"/>
<name>A0AAN7ACF1_9PEZI</name>
<dbReference type="EMBL" id="MU864756">
    <property type="protein sequence ID" value="KAK4182108.1"/>
    <property type="molecule type" value="Genomic_DNA"/>
</dbReference>
<organism evidence="1 2">
    <name type="scientific">Podospora australis</name>
    <dbReference type="NCBI Taxonomy" id="1536484"/>
    <lineage>
        <taxon>Eukaryota</taxon>
        <taxon>Fungi</taxon>
        <taxon>Dikarya</taxon>
        <taxon>Ascomycota</taxon>
        <taxon>Pezizomycotina</taxon>
        <taxon>Sordariomycetes</taxon>
        <taxon>Sordariomycetidae</taxon>
        <taxon>Sordariales</taxon>
        <taxon>Podosporaceae</taxon>
        <taxon>Podospora</taxon>
    </lineage>
</organism>
<protein>
    <submittedName>
        <fullName evidence="1">Uncharacterized protein</fullName>
    </submittedName>
</protein>
<reference evidence="1" key="1">
    <citation type="journal article" date="2023" name="Mol. Phylogenet. Evol.">
        <title>Genome-scale phylogeny and comparative genomics of the fungal order Sordariales.</title>
        <authorList>
            <person name="Hensen N."/>
            <person name="Bonometti L."/>
            <person name="Westerberg I."/>
            <person name="Brannstrom I.O."/>
            <person name="Guillou S."/>
            <person name="Cros-Aarteil S."/>
            <person name="Calhoun S."/>
            <person name="Haridas S."/>
            <person name="Kuo A."/>
            <person name="Mondo S."/>
            <person name="Pangilinan J."/>
            <person name="Riley R."/>
            <person name="LaButti K."/>
            <person name="Andreopoulos B."/>
            <person name="Lipzen A."/>
            <person name="Chen C."/>
            <person name="Yan M."/>
            <person name="Daum C."/>
            <person name="Ng V."/>
            <person name="Clum A."/>
            <person name="Steindorff A."/>
            <person name="Ohm R.A."/>
            <person name="Martin F."/>
            <person name="Silar P."/>
            <person name="Natvig D.O."/>
            <person name="Lalanne C."/>
            <person name="Gautier V."/>
            <person name="Ament-Velasquez S.L."/>
            <person name="Kruys A."/>
            <person name="Hutchinson M.I."/>
            <person name="Powell A.J."/>
            <person name="Barry K."/>
            <person name="Miller A.N."/>
            <person name="Grigoriev I.V."/>
            <person name="Debuchy R."/>
            <person name="Gladieux P."/>
            <person name="Hiltunen Thoren M."/>
            <person name="Johannesson H."/>
        </authorList>
    </citation>
    <scope>NUCLEOTIDE SEQUENCE</scope>
    <source>
        <strain evidence="1">PSN309</strain>
    </source>
</reference>
<keyword evidence="2" id="KW-1185">Reference proteome</keyword>
<evidence type="ECO:0000313" key="2">
    <source>
        <dbReference type="Proteomes" id="UP001302126"/>
    </source>
</evidence>
<reference evidence="1" key="2">
    <citation type="submission" date="2023-05" db="EMBL/GenBank/DDBJ databases">
        <authorList>
            <consortium name="Lawrence Berkeley National Laboratory"/>
            <person name="Steindorff A."/>
            <person name="Hensen N."/>
            <person name="Bonometti L."/>
            <person name="Westerberg I."/>
            <person name="Brannstrom I.O."/>
            <person name="Guillou S."/>
            <person name="Cros-Aarteil S."/>
            <person name="Calhoun S."/>
            <person name="Haridas S."/>
            <person name="Kuo A."/>
            <person name="Mondo S."/>
            <person name="Pangilinan J."/>
            <person name="Riley R."/>
            <person name="Labutti K."/>
            <person name="Andreopoulos B."/>
            <person name="Lipzen A."/>
            <person name="Chen C."/>
            <person name="Yanf M."/>
            <person name="Daum C."/>
            <person name="Ng V."/>
            <person name="Clum A."/>
            <person name="Ohm R."/>
            <person name="Martin F."/>
            <person name="Silar P."/>
            <person name="Natvig D."/>
            <person name="Lalanne C."/>
            <person name="Gautier V."/>
            <person name="Ament-Velasquez S.L."/>
            <person name="Kruys A."/>
            <person name="Hutchinson M.I."/>
            <person name="Powell A.J."/>
            <person name="Barry K."/>
            <person name="Miller A.N."/>
            <person name="Grigoriev I.V."/>
            <person name="Debuchy R."/>
            <person name="Gladieux P."/>
            <person name="Thoren M.H."/>
            <person name="Johannesson H."/>
        </authorList>
    </citation>
    <scope>NUCLEOTIDE SEQUENCE</scope>
    <source>
        <strain evidence="1">PSN309</strain>
    </source>
</reference>
<dbReference type="PANTHER" id="PTHR10039">
    <property type="entry name" value="AMELOGENIN"/>
    <property type="match status" value="1"/>
</dbReference>
<dbReference type="AlphaFoldDB" id="A0AAN7ACF1"/>
<sequence length="219" mass="25000">MLDKIERHERDSELCRRILSTATAVYRPLYLAELGALSGLPEQIIKSTENVKKIVAKCGSFLTVRDNQIYLVHQSATDFLLNRHTQQGLRDPFKWVFPLGIEDVHHNIVLRSLIAMSAVLRRDIYSLKAPGFPINEVQTPSPDPLASVRYSCVFWVDHLHDLNSNKDAPRRNILDAVQTFVEQKYLYWLEALSLLRAMPEGVIAITHLNGLLPADKTRF</sequence>
<dbReference type="PANTHER" id="PTHR10039:SF14">
    <property type="entry name" value="NACHT DOMAIN-CONTAINING PROTEIN"/>
    <property type="match status" value="1"/>
</dbReference>